<protein>
    <submittedName>
        <fullName evidence="2">Uncharacterized protein</fullName>
    </submittedName>
</protein>
<evidence type="ECO:0000313" key="3">
    <source>
        <dbReference type="Proteomes" id="UP000245166"/>
    </source>
</evidence>
<organism evidence="2 3">
    <name type="scientific">Serinibacter arcticus</name>
    <dbReference type="NCBI Taxonomy" id="1655435"/>
    <lineage>
        <taxon>Bacteria</taxon>
        <taxon>Bacillati</taxon>
        <taxon>Actinomycetota</taxon>
        <taxon>Actinomycetes</taxon>
        <taxon>Micrococcales</taxon>
        <taxon>Beutenbergiaceae</taxon>
        <taxon>Serinibacter</taxon>
    </lineage>
</organism>
<keyword evidence="3" id="KW-1185">Reference proteome</keyword>
<dbReference type="EMBL" id="PYHR01000002">
    <property type="protein sequence ID" value="PWD51849.1"/>
    <property type="molecule type" value="Genomic_DNA"/>
</dbReference>
<reference evidence="2 3" key="1">
    <citation type="submission" date="2018-03" db="EMBL/GenBank/DDBJ databases">
        <title>Genome assembly of novel Miniimonas species PCH200.</title>
        <authorList>
            <person name="Thakur V."/>
            <person name="Kumar V."/>
            <person name="Singh D."/>
        </authorList>
    </citation>
    <scope>NUCLEOTIDE SEQUENCE [LARGE SCALE GENOMIC DNA]</scope>
    <source>
        <strain evidence="2 3">PCH200</strain>
    </source>
</reference>
<keyword evidence="1" id="KW-0812">Transmembrane</keyword>
<proteinExistence type="predicted"/>
<gene>
    <name evidence="2" type="ORF">C8046_15555</name>
</gene>
<keyword evidence="1" id="KW-0472">Membrane</keyword>
<dbReference type="AlphaFoldDB" id="A0A2U1ZXY9"/>
<evidence type="ECO:0000256" key="1">
    <source>
        <dbReference type="SAM" id="Phobius"/>
    </source>
</evidence>
<keyword evidence="1" id="KW-1133">Transmembrane helix</keyword>
<feature type="transmembrane region" description="Helical" evidence="1">
    <location>
        <begin position="56"/>
        <end position="75"/>
    </location>
</feature>
<name>A0A2U1ZXY9_9MICO</name>
<accession>A0A2U1ZXY9</accession>
<dbReference type="RefSeq" id="WP_109230230.1">
    <property type="nucleotide sequence ID" value="NZ_PYHR01000002.1"/>
</dbReference>
<evidence type="ECO:0000313" key="2">
    <source>
        <dbReference type="EMBL" id="PWD51849.1"/>
    </source>
</evidence>
<dbReference type="Proteomes" id="UP000245166">
    <property type="component" value="Unassembled WGS sequence"/>
</dbReference>
<comment type="caution">
    <text evidence="2">The sequence shown here is derived from an EMBL/GenBank/DDBJ whole genome shotgun (WGS) entry which is preliminary data.</text>
</comment>
<feature type="transmembrane region" description="Helical" evidence="1">
    <location>
        <begin position="12"/>
        <end position="44"/>
    </location>
</feature>
<sequence length="111" mass="10531">MWPWPSPRDDATGVAVAAFVATARGGSVGVVTVLAALVGVIVDLGGARLHRSGHRGWLAGLGGLVAVAIGSRVLAVDGGASLALAGAVGVAAGWVASGAGSPEPAVGADEA</sequence>